<organism evidence="1 2">
    <name type="scientific">Thanatephorus cucumeris (strain AG1-IA)</name>
    <name type="common">Rice sheath blight fungus</name>
    <name type="synonym">Rhizoctonia solani</name>
    <dbReference type="NCBI Taxonomy" id="983506"/>
    <lineage>
        <taxon>Eukaryota</taxon>
        <taxon>Fungi</taxon>
        <taxon>Dikarya</taxon>
        <taxon>Basidiomycota</taxon>
        <taxon>Agaricomycotina</taxon>
        <taxon>Agaricomycetes</taxon>
        <taxon>Cantharellales</taxon>
        <taxon>Ceratobasidiaceae</taxon>
        <taxon>Rhizoctonia</taxon>
        <taxon>Rhizoctonia solani AG-1</taxon>
    </lineage>
</organism>
<dbReference type="Proteomes" id="UP000011668">
    <property type="component" value="Unassembled WGS sequence"/>
</dbReference>
<gene>
    <name evidence="1" type="ORF">AG1IA_06765</name>
</gene>
<protein>
    <submittedName>
        <fullName evidence="1">Uncharacterized protein</fullName>
    </submittedName>
</protein>
<reference evidence="1 2" key="1">
    <citation type="journal article" date="2013" name="Nat. Commun.">
        <title>The evolution and pathogenic mechanisms of the rice sheath blight pathogen.</title>
        <authorList>
            <person name="Zheng A."/>
            <person name="Lin R."/>
            <person name="Xu L."/>
            <person name="Qin P."/>
            <person name="Tang C."/>
            <person name="Ai P."/>
            <person name="Zhang D."/>
            <person name="Liu Y."/>
            <person name="Sun Z."/>
            <person name="Feng H."/>
            <person name="Wang Y."/>
            <person name="Chen Y."/>
            <person name="Liang X."/>
            <person name="Fu R."/>
            <person name="Li Q."/>
            <person name="Zhang J."/>
            <person name="Yu X."/>
            <person name="Xie Z."/>
            <person name="Ding L."/>
            <person name="Guan P."/>
            <person name="Tang J."/>
            <person name="Liang Y."/>
            <person name="Wang S."/>
            <person name="Deng Q."/>
            <person name="Li S."/>
            <person name="Zhu J."/>
            <person name="Wang L."/>
            <person name="Liu H."/>
            <person name="Li P."/>
        </authorList>
    </citation>
    <scope>NUCLEOTIDE SEQUENCE [LARGE SCALE GENOMIC DNA]</scope>
    <source>
        <strain evidence="2">AG-1 IA</strain>
    </source>
</reference>
<proteinExistence type="predicted"/>
<dbReference type="OrthoDB" id="411524at2759"/>
<dbReference type="HOGENOM" id="CLU_1134210_0_0_1"/>
<sequence>MSVASHAGTTNGLNRMYYSWRQQNNLVEKKDRMRKKFHACPRTNECSWRNFIILLYAVLIDHDSCVFYAYSLNVADSNHTSRNALLVSGQALNCWVNTRESTRELASAHPNDTQMYRLLVRTLAIAYFAMAVSYTTVQLCLNLSRNICHIISIDSCSQPLSSFTWTGDRATLRASHGDTWNRSLFVSKLFDTAPKLMDVMPYYYRASHGHENEDVTVATIVTSNRFEALARLVEQYQGGSPLSGW</sequence>
<dbReference type="EMBL" id="AFRT01001889">
    <property type="protein sequence ID" value="ELU39203.1"/>
    <property type="molecule type" value="Genomic_DNA"/>
</dbReference>
<dbReference type="STRING" id="983506.L8WR27"/>
<evidence type="ECO:0000313" key="1">
    <source>
        <dbReference type="EMBL" id="ELU39203.1"/>
    </source>
</evidence>
<name>L8WR27_THACA</name>
<evidence type="ECO:0000313" key="2">
    <source>
        <dbReference type="Proteomes" id="UP000011668"/>
    </source>
</evidence>
<accession>L8WR27</accession>
<dbReference type="AlphaFoldDB" id="L8WR27"/>
<keyword evidence="2" id="KW-1185">Reference proteome</keyword>
<comment type="caution">
    <text evidence="1">The sequence shown here is derived from an EMBL/GenBank/DDBJ whole genome shotgun (WGS) entry which is preliminary data.</text>
</comment>